<evidence type="ECO:0000256" key="1">
    <source>
        <dbReference type="SAM" id="MobiDB-lite"/>
    </source>
</evidence>
<feature type="region of interest" description="Disordered" evidence="1">
    <location>
        <begin position="206"/>
        <end position="234"/>
    </location>
</feature>
<sequence length="278" mass="30387">MSEVQFDWYLSSTYQQNPIICAAFNMDAMGRSEVAPEIGYYSCESAVGARVEKIRKNNMKIRCLKDEIAAVRKELSDRRKTPNVQQYPCVHEAGVDVDGEGNEEAGGDVEEEAVVDAHEEDAHDEAAVDAPKQAVVEEGAHEEPAPEEVAHDEAAVDAPKEAVPEEGGHEEGALEEAAHHEAAIDTPKEVVPDEGAHEEGALEEVAHHEAADEVPVDEGAADEEVDDEESLHHPPPLINLADVEDDQVISHVQPLVVEPLKTFHGEENRLICFICTTW</sequence>
<protein>
    <submittedName>
        <fullName evidence="2">Uncharacterized protein</fullName>
    </submittedName>
</protein>
<dbReference type="Proteomes" id="UP001374535">
    <property type="component" value="Chromosome 7"/>
</dbReference>
<proteinExistence type="predicted"/>
<evidence type="ECO:0000313" key="2">
    <source>
        <dbReference type="EMBL" id="WVZ03258.1"/>
    </source>
</evidence>
<feature type="compositionally biased region" description="Basic and acidic residues" evidence="1">
    <location>
        <begin position="138"/>
        <end position="179"/>
    </location>
</feature>
<dbReference type="EMBL" id="CP144694">
    <property type="protein sequence ID" value="WVZ03258.1"/>
    <property type="molecule type" value="Genomic_DNA"/>
</dbReference>
<reference evidence="2 3" key="1">
    <citation type="journal article" date="2023" name="Life. Sci Alliance">
        <title>Evolutionary insights into 3D genome organization and epigenetic landscape of Vigna mungo.</title>
        <authorList>
            <person name="Junaid A."/>
            <person name="Singh B."/>
            <person name="Bhatia S."/>
        </authorList>
    </citation>
    <scope>NUCLEOTIDE SEQUENCE [LARGE SCALE GENOMIC DNA]</scope>
    <source>
        <strain evidence="2">Urdbean</strain>
    </source>
</reference>
<keyword evidence="3" id="KW-1185">Reference proteome</keyword>
<dbReference type="AlphaFoldDB" id="A0AAQ3RS70"/>
<feature type="region of interest" description="Disordered" evidence="1">
    <location>
        <begin position="137"/>
        <end position="179"/>
    </location>
</feature>
<evidence type="ECO:0000313" key="3">
    <source>
        <dbReference type="Proteomes" id="UP001374535"/>
    </source>
</evidence>
<organism evidence="2 3">
    <name type="scientific">Vigna mungo</name>
    <name type="common">Black gram</name>
    <name type="synonym">Phaseolus mungo</name>
    <dbReference type="NCBI Taxonomy" id="3915"/>
    <lineage>
        <taxon>Eukaryota</taxon>
        <taxon>Viridiplantae</taxon>
        <taxon>Streptophyta</taxon>
        <taxon>Embryophyta</taxon>
        <taxon>Tracheophyta</taxon>
        <taxon>Spermatophyta</taxon>
        <taxon>Magnoliopsida</taxon>
        <taxon>eudicotyledons</taxon>
        <taxon>Gunneridae</taxon>
        <taxon>Pentapetalae</taxon>
        <taxon>rosids</taxon>
        <taxon>fabids</taxon>
        <taxon>Fabales</taxon>
        <taxon>Fabaceae</taxon>
        <taxon>Papilionoideae</taxon>
        <taxon>50 kb inversion clade</taxon>
        <taxon>NPAAA clade</taxon>
        <taxon>indigoferoid/millettioid clade</taxon>
        <taxon>Phaseoleae</taxon>
        <taxon>Vigna</taxon>
    </lineage>
</organism>
<gene>
    <name evidence="2" type="ORF">V8G54_024064</name>
</gene>
<accession>A0AAQ3RS70</accession>
<feature type="compositionally biased region" description="Acidic residues" evidence="1">
    <location>
        <begin position="212"/>
        <end position="229"/>
    </location>
</feature>
<name>A0AAQ3RS70_VIGMU</name>